<evidence type="ECO:0000313" key="3">
    <source>
        <dbReference type="Proteomes" id="UP001162164"/>
    </source>
</evidence>
<proteinExistence type="predicted"/>
<sequence length="162" mass="18234">MNKNPDQFLTEELLSNVEEKILKNQDLPYIAAKFSQRNIPYTYHLGTVPPGDPPLRLDFNIPTDNDVKVSSQIKEAGVLWIIGPTIAAVLLLLILVILFILRKRRQPCKIPDQTAVTRPLLQPDINNTITPSDPVEIHRLNFQTPAMISHPPIPLPELGKSH</sequence>
<evidence type="ECO:0000313" key="2">
    <source>
        <dbReference type="EMBL" id="KAJ8964748.1"/>
    </source>
</evidence>
<evidence type="ECO:0000256" key="1">
    <source>
        <dbReference type="SAM" id="Phobius"/>
    </source>
</evidence>
<gene>
    <name evidence="2" type="ORF">NQ317_008053</name>
</gene>
<dbReference type="Proteomes" id="UP001162164">
    <property type="component" value="Unassembled WGS sequence"/>
</dbReference>
<protein>
    <submittedName>
        <fullName evidence="2">Uncharacterized protein</fullName>
    </submittedName>
</protein>
<reference evidence="2" key="1">
    <citation type="journal article" date="2023" name="Insect Mol. Biol.">
        <title>Genome sequencing provides insights into the evolution of gene families encoding plant cell wall-degrading enzymes in longhorned beetles.</title>
        <authorList>
            <person name="Shin N.R."/>
            <person name="Okamura Y."/>
            <person name="Kirsch R."/>
            <person name="Pauchet Y."/>
        </authorList>
    </citation>
    <scope>NUCLEOTIDE SEQUENCE</scope>
    <source>
        <strain evidence="2">MMC_N1</strain>
    </source>
</reference>
<keyword evidence="1" id="KW-0472">Membrane</keyword>
<feature type="transmembrane region" description="Helical" evidence="1">
    <location>
        <begin position="78"/>
        <end position="101"/>
    </location>
</feature>
<accession>A0ABQ9ITT7</accession>
<comment type="caution">
    <text evidence="2">The sequence shown here is derived from an EMBL/GenBank/DDBJ whole genome shotgun (WGS) entry which is preliminary data.</text>
</comment>
<keyword evidence="1" id="KW-0812">Transmembrane</keyword>
<organism evidence="2 3">
    <name type="scientific">Molorchus minor</name>
    <dbReference type="NCBI Taxonomy" id="1323400"/>
    <lineage>
        <taxon>Eukaryota</taxon>
        <taxon>Metazoa</taxon>
        <taxon>Ecdysozoa</taxon>
        <taxon>Arthropoda</taxon>
        <taxon>Hexapoda</taxon>
        <taxon>Insecta</taxon>
        <taxon>Pterygota</taxon>
        <taxon>Neoptera</taxon>
        <taxon>Endopterygota</taxon>
        <taxon>Coleoptera</taxon>
        <taxon>Polyphaga</taxon>
        <taxon>Cucujiformia</taxon>
        <taxon>Chrysomeloidea</taxon>
        <taxon>Cerambycidae</taxon>
        <taxon>Lamiinae</taxon>
        <taxon>Monochamini</taxon>
        <taxon>Molorchus</taxon>
    </lineage>
</organism>
<dbReference type="EMBL" id="JAPWTJ010002732">
    <property type="protein sequence ID" value="KAJ8964748.1"/>
    <property type="molecule type" value="Genomic_DNA"/>
</dbReference>
<name>A0ABQ9ITT7_9CUCU</name>
<keyword evidence="3" id="KW-1185">Reference proteome</keyword>
<keyword evidence="1" id="KW-1133">Transmembrane helix</keyword>